<dbReference type="EMBL" id="GBXM01042093">
    <property type="protein sequence ID" value="JAH66484.1"/>
    <property type="molecule type" value="Transcribed_RNA"/>
</dbReference>
<name>A0A0E9UKW6_ANGAN</name>
<dbReference type="AlphaFoldDB" id="A0A0E9UKW6"/>
<sequence length="60" mass="6954">MSNQLLSTFSPLNPLSRLLDFGSFVESHLSRAWMFNVQCLVKKSSPDMAKRLQINQYHKL</sequence>
<reference evidence="1" key="2">
    <citation type="journal article" date="2015" name="Fish Shellfish Immunol.">
        <title>Early steps in the European eel (Anguilla anguilla)-Vibrio vulnificus interaction in the gills: Role of the RtxA13 toxin.</title>
        <authorList>
            <person name="Callol A."/>
            <person name="Pajuelo D."/>
            <person name="Ebbesson L."/>
            <person name="Teles M."/>
            <person name="MacKenzie S."/>
            <person name="Amaro C."/>
        </authorList>
    </citation>
    <scope>NUCLEOTIDE SEQUENCE</scope>
</reference>
<reference evidence="1" key="1">
    <citation type="submission" date="2014-11" db="EMBL/GenBank/DDBJ databases">
        <authorList>
            <person name="Amaro Gonzalez C."/>
        </authorList>
    </citation>
    <scope>NUCLEOTIDE SEQUENCE</scope>
</reference>
<protein>
    <submittedName>
        <fullName evidence="1">Uncharacterized protein</fullName>
    </submittedName>
</protein>
<evidence type="ECO:0000313" key="1">
    <source>
        <dbReference type="EMBL" id="JAH66484.1"/>
    </source>
</evidence>
<proteinExistence type="predicted"/>
<accession>A0A0E9UKW6</accession>
<organism evidence="1">
    <name type="scientific">Anguilla anguilla</name>
    <name type="common">European freshwater eel</name>
    <name type="synonym">Muraena anguilla</name>
    <dbReference type="NCBI Taxonomy" id="7936"/>
    <lineage>
        <taxon>Eukaryota</taxon>
        <taxon>Metazoa</taxon>
        <taxon>Chordata</taxon>
        <taxon>Craniata</taxon>
        <taxon>Vertebrata</taxon>
        <taxon>Euteleostomi</taxon>
        <taxon>Actinopterygii</taxon>
        <taxon>Neopterygii</taxon>
        <taxon>Teleostei</taxon>
        <taxon>Anguilliformes</taxon>
        <taxon>Anguillidae</taxon>
        <taxon>Anguilla</taxon>
    </lineage>
</organism>